<dbReference type="STRING" id="4999.A0A1Y1UU03"/>
<sequence length="597" mass="65421">MPAAVAVPNGDSSLPNGHSNGVASGSKKPKSRAALRRQKAKAKAASGASESEAESESERASDTESVASSTTSLDLSIDPSDPAYSSFANVFRHFQEGDSNGFGPIETGPSKGEVYYSDEEDEDEESREAAARRAMDQQGMTRRQRRQAAKLTVAELKQLVERPEVVEWFDCDARDPRLLISLKSHRNTVPVPVHWNAKRDYLAGKRGIEKPPYLLPPWIAETGIGEQRDAVKAKEADQSLRQKTRERVQPKMGKIDIDYNKLHNAFFRFQGKPSMSKFGEAYYEGKELETDLRTKKPGELSDELIEALSIPPLAPPPWLIAMQRFGPPPSYPNLRIRGLNAPIPTGAQWGFHPGGWGKPPMDDFNRPLYGDVFGVMQGAEIANQNEINRELWGEIEAMDEEDEEESETEAEPEKEDRSSRSAAAPGAGAETPSGLATPSGFQSQVSTVPGGLETPDFIDLRKNTRAGTESTGPKELYHVVPERETSVRGFMGSSTGYDLGNISKSGVGVLGDDRTHKRKAGDVDIAIDTDEELTQAQLKERYEAQRAAQNKVHVPGADADRSGFDEVVSGEMKKRARKETGGSGRSSGKDKAEKYKF</sequence>
<organism evidence="3 4">
    <name type="scientific">Kockovaella imperatae</name>
    <dbReference type="NCBI Taxonomy" id="4999"/>
    <lineage>
        <taxon>Eukaryota</taxon>
        <taxon>Fungi</taxon>
        <taxon>Dikarya</taxon>
        <taxon>Basidiomycota</taxon>
        <taxon>Agaricomycotina</taxon>
        <taxon>Tremellomycetes</taxon>
        <taxon>Tremellales</taxon>
        <taxon>Cuniculitremaceae</taxon>
        <taxon>Kockovaella</taxon>
    </lineage>
</organism>
<feature type="region of interest" description="Disordered" evidence="1">
    <location>
        <begin position="98"/>
        <end position="142"/>
    </location>
</feature>
<dbReference type="Pfam" id="PF04046">
    <property type="entry name" value="PSP"/>
    <property type="match status" value="1"/>
</dbReference>
<dbReference type="EMBL" id="NBSH01000001">
    <property type="protein sequence ID" value="ORX40665.1"/>
    <property type="molecule type" value="Genomic_DNA"/>
</dbReference>
<dbReference type="InParanoid" id="A0A1Y1UU03"/>
<feature type="compositionally biased region" description="Basic and acidic residues" evidence="1">
    <location>
        <begin position="587"/>
        <end position="597"/>
    </location>
</feature>
<keyword evidence="4" id="KW-1185">Reference proteome</keyword>
<gene>
    <name evidence="3" type="ORF">BD324DRAFT_574606</name>
</gene>
<feature type="region of interest" description="Disordered" evidence="1">
    <location>
        <begin position="493"/>
        <end position="514"/>
    </location>
</feature>
<accession>A0A1Y1UU03</accession>
<feature type="compositionally biased region" description="Low complexity" evidence="1">
    <location>
        <begin position="420"/>
        <end position="429"/>
    </location>
</feature>
<dbReference type="GeneID" id="33554879"/>
<feature type="compositionally biased region" description="Polar residues" evidence="1">
    <location>
        <begin position="10"/>
        <end position="23"/>
    </location>
</feature>
<feature type="domain" description="PSP proline-rich" evidence="2">
    <location>
        <begin position="292"/>
        <end position="345"/>
    </location>
</feature>
<evidence type="ECO:0000259" key="2">
    <source>
        <dbReference type="SMART" id="SM00581"/>
    </source>
</evidence>
<feature type="region of interest" description="Disordered" evidence="1">
    <location>
        <begin position="398"/>
        <end position="474"/>
    </location>
</feature>
<dbReference type="PANTHER" id="PTHR12785">
    <property type="entry name" value="SPLICING FACTOR 3B"/>
    <property type="match status" value="1"/>
</dbReference>
<evidence type="ECO:0000313" key="4">
    <source>
        <dbReference type="Proteomes" id="UP000193218"/>
    </source>
</evidence>
<dbReference type="PANTHER" id="PTHR12785:SF6">
    <property type="entry name" value="SPLICING FACTOR 3B SUBUNIT 2"/>
    <property type="match status" value="1"/>
</dbReference>
<evidence type="ECO:0000313" key="3">
    <source>
        <dbReference type="EMBL" id="ORX40665.1"/>
    </source>
</evidence>
<dbReference type="Pfam" id="PF04037">
    <property type="entry name" value="DUF382"/>
    <property type="match status" value="1"/>
</dbReference>
<dbReference type="FunCoup" id="A0A1Y1UU03">
    <property type="interactions" value="121"/>
</dbReference>
<proteinExistence type="predicted"/>
<protein>
    <recommendedName>
        <fullName evidence="2">PSP proline-rich domain-containing protein</fullName>
    </recommendedName>
</protein>
<feature type="region of interest" description="Disordered" evidence="1">
    <location>
        <begin position="1"/>
        <end position="80"/>
    </location>
</feature>
<dbReference type="RefSeq" id="XP_021874344.1">
    <property type="nucleotide sequence ID" value="XM_022013071.1"/>
</dbReference>
<name>A0A1Y1UU03_9TREE</name>
<dbReference type="GO" id="GO:0005634">
    <property type="term" value="C:nucleus"/>
    <property type="evidence" value="ECO:0007669"/>
    <property type="project" value="InterPro"/>
</dbReference>
<dbReference type="InterPro" id="IPR052584">
    <property type="entry name" value="U2_snRNP_Complex_Component"/>
</dbReference>
<dbReference type="InterPro" id="IPR006568">
    <property type="entry name" value="PSP_pro-rich"/>
</dbReference>
<dbReference type="OrthoDB" id="10260794at2759"/>
<feature type="region of interest" description="Disordered" evidence="1">
    <location>
        <begin position="545"/>
        <end position="597"/>
    </location>
</feature>
<comment type="caution">
    <text evidence="3">The sequence shown here is derived from an EMBL/GenBank/DDBJ whole genome shotgun (WGS) entry which is preliminary data.</text>
</comment>
<evidence type="ECO:0000256" key="1">
    <source>
        <dbReference type="SAM" id="MobiDB-lite"/>
    </source>
</evidence>
<feature type="compositionally biased region" description="Acidic residues" evidence="1">
    <location>
        <begin position="116"/>
        <end position="126"/>
    </location>
</feature>
<feature type="compositionally biased region" description="Acidic residues" evidence="1">
    <location>
        <begin position="398"/>
        <end position="413"/>
    </location>
</feature>
<dbReference type="InterPro" id="IPR007180">
    <property type="entry name" value="DUF382"/>
</dbReference>
<dbReference type="Proteomes" id="UP000193218">
    <property type="component" value="Unassembled WGS sequence"/>
</dbReference>
<reference evidence="3 4" key="1">
    <citation type="submission" date="2017-03" db="EMBL/GenBank/DDBJ databases">
        <title>Widespread Adenine N6-methylation of Active Genes in Fungi.</title>
        <authorList>
            <consortium name="DOE Joint Genome Institute"/>
            <person name="Mondo S.J."/>
            <person name="Dannebaum R.O."/>
            <person name="Kuo R.C."/>
            <person name="Louie K.B."/>
            <person name="Bewick A.J."/>
            <person name="Labutti K."/>
            <person name="Haridas S."/>
            <person name="Kuo A."/>
            <person name="Salamov A."/>
            <person name="Ahrendt S.R."/>
            <person name="Lau R."/>
            <person name="Bowen B.P."/>
            <person name="Lipzen A."/>
            <person name="Sullivan W."/>
            <person name="Andreopoulos W.B."/>
            <person name="Clum A."/>
            <person name="Lindquist E."/>
            <person name="Daum C."/>
            <person name="Northen T.R."/>
            <person name="Ramamoorthy G."/>
            <person name="Schmitz R.J."/>
            <person name="Gryganskyi A."/>
            <person name="Culley D."/>
            <person name="Magnuson J."/>
            <person name="James T.Y."/>
            <person name="O'Malley M.A."/>
            <person name="Stajich J.E."/>
            <person name="Spatafora J.W."/>
            <person name="Visel A."/>
            <person name="Grigoriev I.V."/>
        </authorList>
    </citation>
    <scope>NUCLEOTIDE SEQUENCE [LARGE SCALE GENOMIC DNA]</scope>
    <source>
        <strain evidence="3 4">NRRL Y-17943</strain>
    </source>
</reference>
<dbReference type="AlphaFoldDB" id="A0A1Y1UU03"/>
<feature type="compositionally biased region" description="Polar residues" evidence="1">
    <location>
        <begin position="63"/>
        <end position="74"/>
    </location>
</feature>
<dbReference type="SMART" id="SM00581">
    <property type="entry name" value="PSP"/>
    <property type="match status" value="1"/>
</dbReference>
<feature type="compositionally biased region" description="Polar residues" evidence="1">
    <location>
        <begin position="434"/>
        <end position="447"/>
    </location>
</feature>
<feature type="compositionally biased region" description="Basic residues" evidence="1">
    <location>
        <begin position="27"/>
        <end position="42"/>
    </location>
</feature>